<dbReference type="Proteomes" id="UP001335183">
    <property type="component" value="Chromosome"/>
</dbReference>
<name>A0ABZ2D1V8_9SPHN</name>
<dbReference type="RefSeq" id="WP_338445793.1">
    <property type="nucleotide sequence ID" value="NZ_CP144918.1"/>
</dbReference>
<dbReference type="Pfam" id="PF14412">
    <property type="entry name" value="AHH"/>
    <property type="match status" value="1"/>
</dbReference>
<protein>
    <submittedName>
        <fullName evidence="1">AHH domain-containing protein</fullName>
    </submittedName>
</protein>
<dbReference type="InterPro" id="IPR032871">
    <property type="entry name" value="AHH_dom_containing"/>
</dbReference>
<proteinExistence type="predicted"/>
<keyword evidence="2" id="KW-1185">Reference proteome</keyword>
<gene>
    <name evidence="1" type="ORF">V5F89_11640</name>
</gene>
<evidence type="ECO:0000313" key="1">
    <source>
        <dbReference type="EMBL" id="WWA46901.1"/>
    </source>
</evidence>
<accession>A0ABZ2D1V8</accession>
<sequence>MREPAGQRRAISFASVNRRQSPGHDPALQRHHLLPRQLHTVRSFARMFAELGAGRIGLEDFRRNGMLLPAREQAALRLALPLHRGPHRAYNELVAQRVGQIERRWAVLRAAGSECAGVEALMRLGLLQRALRRRLLDGRRRFVLNRRDPVGSGFDFATMDALAETLWSATEPQADLAASASFAA</sequence>
<organism evidence="1 2">
    <name type="scientific">Pelagerythrobacter marensis</name>
    <dbReference type="NCBI Taxonomy" id="543877"/>
    <lineage>
        <taxon>Bacteria</taxon>
        <taxon>Pseudomonadati</taxon>
        <taxon>Pseudomonadota</taxon>
        <taxon>Alphaproteobacteria</taxon>
        <taxon>Sphingomonadales</taxon>
        <taxon>Erythrobacteraceae</taxon>
        <taxon>Pelagerythrobacter</taxon>
    </lineage>
</organism>
<dbReference type="EMBL" id="CP144918">
    <property type="protein sequence ID" value="WWA46901.1"/>
    <property type="molecule type" value="Genomic_DNA"/>
</dbReference>
<evidence type="ECO:0000313" key="2">
    <source>
        <dbReference type="Proteomes" id="UP001335183"/>
    </source>
</evidence>
<reference evidence="1 2" key="1">
    <citation type="submission" date="2024-02" db="EMBL/GenBank/DDBJ databases">
        <title>The whole genome sequence of five bacterial samples isolated from Abu Dhabi Sabkha-shore region.</title>
        <authorList>
            <person name="Sudalaimuthuasari N."/>
            <person name="Sarfraz B."/>
            <person name="Tuyisabe J.D."/>
            <person name="Mugisha Ntwali L.D.M."/>
            <person name="Ali A.I.A.A."/>
            <person name="Almansoori S.Z.A."/>
            <person name="Alajami H.S.A."/>
            <person name="Almeqbaali A.A.S."/>
            <person name="Kundu B."/>
            <person name="Saeed E.E."/>
            <person name="Sukumarinath V."/>
            <person name="Mishra A.K."/>
            <person name="Hazzouri K.M."/>
            <person name="Almaskari R."/>
            <person name="Sharma A.K."/>
            <person name="Amiri K.M.A."/>
        </authorList>
    </citation>
    <scope>NUCLEOTIDE SEQUENCE [LARGE SCALE GENOMIC DNA]</scope>
    <source>
        <strain evidence="2">kcgeb_sd</strain>
    </source>
</reference>